<proteinExistence type="predicted"/>
<evidence type="ECO:0000313" key="4">
    <source>
        <dbReference type="EMBL" id="QCI63585.1"/>
    </source>
</evidence>
<dbReference type="GO" id="GO:0005509">
    <property type="term" value="F:calcium ion binding"/>
    <property type="evidence" value="ECO:0007669"/>
    <property type="project" value="InterPro"/>
</dbReference>
<dbReference type="OrthoDB" id="7793891at2"/>
<dbReference type="PROSITE" id="PS00330">
    <property type="entry name" value="HEMOLYSIN_CALCIUM"/>
    <property type="match status" value="10"/>
</dbReference>
<dbReference type="InterPro" id="IPR013517">
    <property type="entry name" value="FG-GAP"/>
</dbReference>
<dbReference type="Gene3D" id="2.170.16.10">
    <property type="entry name" value="Hedgehog/Intein (Hint) domain"/>
    <property type="match status" value="1"/>
</dbReference>
<dbReference type="Gene3D" id="2.150.10.10">
    <property type="entry name" value="Serralysin-like metalloprotease, C-terminal"/>
    <property type="match status" value="6"/>
</dbReference>
<dbReference type="InterPro" id="IPR001343">
    <property type="entry name" value="Hemolysn_Ca-bd"/>
</dbReference>
<dbReference type="KEGG" id="pstg:E8M01_04620"/>
<feature type="transmembrane region" description="Helical" evidence="2">
    <location>
        <begin position="691"/>
        <end position="712"/>
    </location>
</feature>
<dbReference type="EMBL" id="CP039690">
    <property type="protein sequence ID" value="QCI63585.1"/>
    <property type="molecule type" value="Genomic_DNA"/>
</dbReference>
<keyword evidence="2" id="KW-1133">Transmembrane helix</keyword>
<protein>
    <recommendedName>
        <fullName evidence="3">Hint domain-containing protein</fullName>
    </recommendedName>
</protein>
<keyword evidence="2" id="KW-0472">Membrane</keyword>
<sequence>MAQQFFNVQDNSGRFIAAKTLVDINGVDIINPRTGSAYVVPANYDLNAAVQLGYSLRDDYRASAVNAPGVATVFGGTIGVSTFFGQLANSFRAGGSQDLQRTYNDVSGGGYAEFVPEFKDAASFHFGVVSAAAGLPESVTIAGGGIYNGSKALIDIYLRSGSTSLDTSGAFWNNIDNVTAIKTGYANYNSGRFSSDGAPLPVITPPPPPRCFPAGTSILLANGSRCPIEDIKVGDMVASFREFADGGRGVLGAASVTRLFENITDHFFVIEARGFQRSSFRAVALTGGHVIICADGVWREAREAACLGCNLIDIYGETVAITYRRIEYSAESASLYPQASIMRYATARGLALAPQMEEGWRTYNFEVANDHTYVAEDLRVHNDSVFDYIPTNAVVLGWGGPENNPDRAVFIRGSEQIYYETRYDASGFKYIYQEARLLDAAPNPWVRPDGTIDEMGSAIWGGGVTTNPHGPAVITQTTPVGPTGGQPTDIRPDFQRIQSVQVDGVIVAAGNLGASLGASLGRAIAGDNKVAQFAAGTFFSAIGKTVGETLSGGLEKSILASGPNGTTLLDLGIDNAFAAFGYRVGQNLSTNIMPSAASALSAILMGELAEAVGLKGFEAKLFTTAGNAITTQFLTNIGNIATGTLYQGAAATLFDGFNSGAMIGQIGSSLASMLGSELGNAILPVHGPQSALFGSAVGALGAIAGTVLTTALTAITWGIPIIGPFIGALLGTLLGNWMGNQIYGNSASLYELTYDAAKQDFGERLIRNSNGPNIDLAKAMLETAEASIRSLLEETGGRIDPVTGMFRVGFGHFADQYMAYDVVASGATGGTPFVTNPGTYEIRVPDQLSAQQAFTKVVEHGTTRTFANTTIVGGDIVVQRAFYAWQALAKTENNWDYVAGAPGARATLTQLAFDLKIAKDFRYYLDNTALINYLIQADIKTLANGQTQVGEYAATWIATLMRARDLGLHNASKFDFIGGMSQILESRGLLEKAIAARPDFDGDMLLLVDPVTGATVGGMDNFFGPGRTARVDGTAGNDLIDLTTRFSDAETKVVADYALALKDSLLGASNAPITAQQFADLFSNPTYSVIRADGGAGDDIIRGTSGTDILVGGVGNDTLEGRDGQDWLFGDEGNDTLDGGRGDDFLSGGAGNDGLAGGEGNDFLAGGAGEDTLDGGAGGDVLAGGAGNDVYVISGAQVDTVRNALGNRNGDYDVVSYDTPYPWQFVTFGRSGTSVNVFSSLFAISGPSFIIEDFFGTGMIDRIDVVAGGSFTAAQIVQSMAYGGTVGDGQQQIFNPSDAGSQAIYGRGGSDILVFGQGCGADVFYAETGGSVPGPSAPFVTPGGGMIIYPDDIVMTRDRVVFMDGVSFRAAFTLTATSIAVGYDATTYLTIARGPALASNTTASQVELVFQDGMLIVTFGATGEIVSIISPGDEAWSRAHVYANGGNDLIAGTSGNDLIVGGTGNDLLRGIDGSDRLEGGAGDDTLIGGAGMDSLDGGDGIDTAAYNEALRGVVVSLTPQTGPQDLRNLNEATGDVFISIENVKGSKYADEISGDGNANLLEGLDGDDAILGGAGADILRGGNGNDVLDGGAGADVIDGGAGNDTASYSNSLIGLVVSLLNPALNTGDAFGDTFNSIEVLRGSDFDDILSGDDAANMINGGGGNDILSGGAGNDILIGGANSSGLSLAGKPAQQGQMGAEWTIVGSADFGGDGVADLAWTSGGNVALWTFGSGALSQFNYVDGHMGPEWTVVGTGDFNGDGKADIAWTTAGQVAIWQMNGATIQSFGVPAGQMGAEWKIAGIGDFNGDGKSDLFWRSDTCSIWFMNGLTLTSFTTPDGYMGAEWHVAAIGDFNGDGRDDLVWQDTGGTVAMWSMNGSHLSGFSANFGRMGAEWRLAGAGDFNRDGKDDLVWVSTSNAVQIWEMNGSQIAKFDALASQLDNTWRLQSVSDLNGDKVSDLLWADTSGKTAVWSFSSGGDIMTGGAGSDIFVFNALNETGKAITDFQVGAGGDVLQLHGLLAATGYAGADGLHDGVVKFLQSGADTLVQIDSNPTPNQDWVTAVRLQNVVATTITLDNIMT</sequence>
<dbReference type="SUPFAM" id="SSF69318">
    <property type="entry name" value="Integrin alpha N-terminal domain"/>
    <property type="match status" value="1"/>
</dbReference>
<feature type="domain" description="Hint" evidence="3">
    <location>
        <begin position="209"/>
        <end position="314"/>
    </location>
</feature>
<dbReference type="PANTHER" id="PTHR46580">
    <property type="entry name" value="SENSOR KINASE-RELATED"/>
    <property type="match status" value="1"/>
</dbReference>
<evidence type="ECO:0000256" key="1">
    <source>
        <dbReference type="ARBA" id="ARBA00022729"/>
    </source>
</evidence>
<keyword evidence="5" id="KW-1185">Reference proteome</keyword>
<dbReference type="PANTHER" id="PTHR46580:SF2">
    <property type="entry name" value="MAM DOMAIN-CONTAINING PROTEIN"/>
    <property type="match status" value="1"/>
</dbReference>
<dbReference type="InterPro" id="IPR018511">
    <property type="entry name" value="Hemolysin-typ_Ca-bd_CS"/>
</dbReference>
<accession>A0A4D7AVJ0</accession>
<dbReference type="InterPro" id="IPR028994">
    <property type="entry name" value="Integrin_alpha_N"/>
</dbReference>
<dbReference type="InterPro" id="IPR003587">
    <property type="entry name" value="Hint_dom_N"/>
</dbReference>
<dbReference type="SUPFAM" id="SSF51294">
    <property type="entry name" value="Hedgehog/intein (Hint) domain"/>
    <property type="match status" value="1"/>
</dbReference>
<organism evidence="4 5">
    <name type="scientific">Phreatobacter stygius</name>
    <dbReference type="NCBI Taxonomy" id="1940610"/>
    <lineage>
        <taxon>Bacteria</taxon>
        <taxon>Pseudomonadati</taxon>
        <taxon>Pseudomonadota</taxon>
        <taxon>Alphaproteobacteria</taxon>
        <taxon>Hyphomicrobiales</taxon>
        <taxon>Phreatobacteraceae</taxon>
        <taxon>Phreatobacter</taxon>
    </lineage>
</organism>
<dbReference type="CDD" id="cd00081">
    <property type="entry name" value="Hint"/>
    <property type="match status" value="1"/>
</dbReference>
<dbReference type="PROSITE" id="PS50817">
    <property type="entry name" value="INTEIN_N_TER"/>
    <property type="match status" value="1"/>
</dbReference>
<dbReference type="SMART" id="SM00306">
    <property type="entry name" value="HintN"/>
    <property type="match status" value="1"/>
</dbReference>
<dbReference type="GO" id="GO:0016539">
    <property type="term" value="P:intein-mediated protein splicing"/>
    <property type="evidence" value="ECO:0007669"/>
    <property type="project" value="InterPro"/>
</dbReference>
<evidence type="ECO:0000259" key="3">
    <source>
        <dbReference type="SMART" id="SM00306"/>
    </source>
</evidence>
<gene>
    <name evidence="4" type="ORF">E8M01_04620</name>
</gene>
<dbReference type="SUPFAM" id="SSF51120">
    <property type="entry name" value="beta-Roll"/>
    <property type="match status" value="3"/>
</dbReference>
<dbReference type="PRINTS" id="PR00313">
    <property type="entry name" value="CABNDNGRPT"/>
</dbReference>
<dbReference type="Proteomes" id="UP000298781">
    <property type="component" value="Chromosome"/>
</dbReference>
<dbReference type="Pfam" id="PF00353">
    <property type="entry name" value="HemolysinCabind"/>
    <property type="match status" value="7"/>
</dbReference>
<feature type="transmembrane region" description="Helical" evidence="2">
    <location>
        <begin position="719"/>
        <end position="739"/>
    </location>
</feature>
<dbReference type="Pfam" id="PF13517">
    <property type="entry name" value="FG-GAP_3"/>
    <property type="match status" value="2"/>
</dbReference>
<evidence type="ECO:0000256" key="2">
    <source>
        <dbReference type="SAM" id="Phobius"/>
    </source>
</evidence>
<keyword evidence="2" id="KW-0812">Transmembrane</keyword>
<dbReference type="InterPro" id="IPR011049">
    <property type="entry name" value="Serralysin-like_metalloprot_C"/>
</dbReference>
<dbReference type="InterPro" id="IPR036844">
    <property type="entry name" value="Hint_dom_sf"/>
</dbReference>
<keyword evidence="1" id="KW-0732">Signal</keyword>
<reference evidence="4 5" key="1">
    <citation type="submission" date="2019-04" db="EMBL/GenBank/DDBJ databases">
        <title>Phreatobacter aquaticus sp. nov.</title>
        <authorList>
            <person name="Choi A."/>
        </authorList>
    </citation>
    <scope>NUCLEOTIDE SEQUENCE [LARGE SCALE GENOMIC DNA]</scope>
    <source>
        <strain evidence="4 5">KCTC 52518</strain>
    </source>
</reference>
<evidence type="ECO:0000313" key="5">
    <source>
        <dbReference type="Proteomes" id="UP000298781"/>
    </source>
</evidence>
<dbReference type="InterPro" id="IPR006141">
    <property type="entry name" value="Intein_N"/>
</dbReference>
<dbReference type="Gene3D" id="2.130.10.130">
    <property type="entry name" value="Integrin alpha, N-terminal"/>
    <property type="match status" value="1"/>
</dbReference>
<name>A0A4D7AVJ0_9HYPH</name>